<dbReference type="EMBL" id="AYUF01000482">
    <property type="protein sequence ID" value="ETK01385.1"/>
    <property type="molecule type" value="Genomic_DNA"/>
</dbReference>
<protein>
    <recommendedName>
        <fullName evidence="5">Right handed beta helix domain-containing protein</fullName>
    </recommendedName>
</protein>
<feature type="compositionally biased region" description="Basic and acidic residues" evidence="1">
    <location>
        <begin position="495"/>
        <end position="509"/>
    </location>
</feature>
<feature type="region of interest" description="Disordered" evidence="1">
    <location>
        <begin position="489"/>
        <end position="509"/>
    </location>
</feature>
<sequence>MKMKKQTAGLGLLLATLLYLAAGCERVDHYATDPSLRLDFSTDTLTFDTLFTTIGSVTKQFMVYNPHGENLRIESVTLASGGRSGFRLNVDGRKGDSFSGIDLWKRDSLRVLVEVTASANNADRPLLIQDSILFYTNGVRQFVLLQAVGQDVHIIRGGRTYTENTTLPADRPYLIFDSLTVGPGVTLTLAPGATLCFHHQAKLIVAGTLKAIGTQARPITLRGDRLDSIYANVTLPYDRVPGQWGGIRFESTSFDNELEYTDVRNTSFGLDFQPSTPDRRKIRIHNSRVTNSSGDLLTAVNCHIEASGSEFSNAAGNTVCLIGGRHRFAHCTLANFIVLTTRQGAPTLILADTARIDNTPHHYPLTEARFDNCLIDGSISGDTTRTYRGEIALISRNGDTAGSDAFNYRFTACYILTKAIANNPRFDRCLFGFSQKPIYLKSGTRKQAYAYDFRLANKSVGIGAADRTVAAEFPTDRYGVSRLTESTAPTIGAYEHAHQPEEKKPSARR</sequence>
<evidence type="ECO:0000313" key="4">
    <source>
        <dbReference type="Proteomes" id="UP000018837"/>
    </source>
</evidence>
<accession>W2C2H8</accession>
<proteinExistence type="predicted"/>
<name>W2C2H8_9BACT</name>
<dbReference type="Proteomes" id="UP000018837">
    <property type="component" value="Unassembled WGS sequence"/>
</dbReference>
<dbReference type="PATRIC" id="fig|1411148.3.peg.1576"/>
<dbReference type="AlphaFoldDB" id="W2C2H8"/>
<reference evidence="3 4" key="1">
    <citation type="submission" date="2013-11" db="EMBL/GenBank/DDBJ databases">
        <title>Single cell genomics of uncultured Tannerella BU063 (oral taxon 286).</title>
        <authorList>
            <person name="Beall C.J."/>
            <person name="Campbell A.G."/>
            <person name="Griffen A.L."/>
            <person name="Podar M."/>
            <person name="Leys E.J."/>
        </authorList>
    </citation>
    <scope>NUCLEOTIDE SEQUENCE [LARGE SCALE GENOMIC DNA]</scope>
    <source>
        <strain evidence="3">Cell 2</strain>
    </source>
</reference>
<keyword evidence="2" id="KW-0732">Signal</keyword>
<evidence type="ECO:0000256" key="2">
    <source>
        <dbReference type="SAM" id="SignalP"/>
    </source>
</evidence>
<dbReference type="InterPro" id="IPR011050">
    <property type="entry name" value="Pectin_lyase_fold/virulence"/>
</dbReference>
<feature type="signal peptide" evidence="2">
    <location>
        <begin position="1"/>
        <end position="21"/>
    </location>
</feature>
<dbReference type="SUPFAM" id="SSF51126">
    <property type="entry name" value="Pectin lyase-like"/>
    <property type="match status" value="1"/>
</dbReference>
<feature type="chain" id="PRO_5004812349" description="Right handed beta helix domain-containing protein" evidence="2">
    <location>
        <begin position="22"/>
        <end position="509"/>
    </location>
</feature>
<evidence type="ECO:0000256" key="1">
    <source>
        <dbReference type="SAM" id="MobiDB-lite"/>
    </source>
</evidence>
<evidence type="ECO:0008006" key="5">
    <source>
        <dbReference type="Google" id="ProtNLM"/>
    </source>
</evidence>
<dbReference type="PROSITE" id="PS51257">
    <property type="entry name" value="PROKAR_LIPOPROTEIN"/>
    <property type="match status" value="1"/>
</dbReference>
<gene>
    <name evidence="3" type="ORF">N425_09865</name>
</gene>
<evidence type="ECO:0000313" key="3">
    <source>
        <dbReference type="EMBL" id="ETK01385.1"/>
    </source>
</evidence>
<comment type="caution">
    <text evidence="3">The sequence shown here is derived from an EMBL/GenBank/DDBJ whole genome shotgun (WGS) entry which is preliminary data.</text>
</comment>
<organism evidence="3 4">
    <name type="scientific">Tannerella sp. oral taxon BU063 isolate Cell 2</name>
    <dbReference type="NCBI Taxonomy" id="1411148"/>
    <lineage>
        <taxon>Bacteria</taxon>
        <taxon>Pseudomonadati</taxon>
        <taxon>Bacteroidota</taxon>
        <taxon>Bacteroidia</taxon>
        <taxon>Bacteroidales</taxon>
        <taxon>Tannerellaceae</taxon>
        <taxon>Tannerella</taxon>
    </lineage>
</organism>